<keyword evidence="3" id="KW-1185">Reference proteome</keyword>
<accession>V2XWU0</accession>
<dbReference type="Pfam" id="PF13409">
    <property type="entry name" value="GST_N_2"/>
    <property type="match status" value="1"/>
</dbReference>
<dbReference type="PROSITE" id="PS50404">
    <property type="entry name" value="GST_NTER"/>
    <property type="match status" value="1"/>
</dbReference>
<dbReference type="SUPFAM" id="SSF52833">
    <property type="entry name" value="Thioredoxin-like"/>
    <property type="match status" value="1"/>
</dbReference>
<name>V2XWU0_MONRO</name>
<dbReference type="Gene3D" id="3.40.30.10">
    <property type="entry name" value="Glutaredoxin"/>
    <property type="match status" value="1"/>
</dbReference>
<protein>
    <recommendedName>
        <fullName evidence="1">GST N-terminal domain-containing protein</fullName>
    </recommendedName>
</protein>
<dbReference type="InterPro" id="IPR036249">
    <property type="entry name" value="Thioredoxin-like_sf"/>
</dbReference>
<dbReference type="Pfam" id="PF22041">
    <property type="entry name" value="GST_C_7"/>
    <property type="match status" value="1"/>
</dbReference>
<feature type="domain" description="GST N-terminal" evidence="1">
    <location>
        <begin position="1"/>
        <end position="73"/>
    </location>
</feature>
<evidence type="ECO:0000313" key="2">
    <source>
        <dbReference type="EMBL" id="ESK98217.1"/>
    </source>
</evidence>
<dbReference type="Proteomes" id="UP000017559">
    <property type="component" value="Unassembled WGS sequence"/>
</dbReference>
<dbReference type="HOGENOM" id="CLU_011226_4_3_1"/>
<evidence type="ECO:0000313" key="3">
    <source>
        <dbReference type="Proteomes" id="UP000017559"/>
    </source>
</evidence>
<comment type="caution">
    <text evidence="2">The sequence shown here is derived from an EMBL/GenBank/DDBJ whole genome shotgun (WGS) entry which is preliminary data.</text>
</comment>
<dbReference type="EMBL" id="AWSO01000003">
    <property type="protein sequence ID" value="ESK98217.1"/>
    <property type="molecule type" value="Genomic_DNA"/>
</dbReference>
<proteinExistence type="predicted"/>
<organism evidence="2 3">
    <name type="scientific">Moniliophthora roreri (strain MCA 2997)</name>
    <name type="common">Cocoa frosty pod rot fungus</name>
    <name type="synonym">Crinipellis roreri</name>
    <dbReference type="NCBI Taxonomy" id="1381753"/>
    <lineage>
        <taxon>Eukaryota</taxon>
        <taxon>Fungi</taxon>
        <taxon>Dikarya</taxon>
        <taxon>Basidiomycota</taxon>
        <taxon>Agaricomycotina</taxon>
        <taxon>Agaricomycetes</taxon>
        <taxon>Agaricomycetidae</taxon>
        <taxon>Agaricales</taxon>
        <taxon>Marasmiineae</taxon>
        <taxon>Marasmiaceae</taxon>
        <taxon>Moniliophthora</taxon>
    </lineage>
</organism>
<dbReference type="OrthoDB" id="4951845at2759"/>
<reference evidence="2 3" key="1">
    <citation type="journal article" date="2014" name="BMC Genomics">
        <title>Genome and secretome analysis of the hemibiotrophic fungal pathogen, Moniliophthora roreri, which causes frosty pod rot disease of cacao: mechanisms of the biotrophic and necrotrophic phases.</title>
        <authorList>
            <person name="Meinhardt L.W."/>
            <person name="Costa G.G.L."/>
            <person name="Thomazella D.P.T."/>
            <person name="Teixeira P.J.P.L."/>
            <person name="Carazzolle M.F."/>
            <person name="Schuster S.C."/>
            <person name="Carlson J.E."/>
            <person name="Guiltinan M.J."/>
            <person name="Mieczkowski P."/>
            <person name="Farmer A."/>
            <person name="Ramaraj T."/>
            <person name="Crozier J."/>
            <person name="Davis R.E."/>
            <person name="Shao J."/>
            <person name="Melnick R.L."/>
            <person name="Pereira G.A.G."/>
            <person name="Bailey B.A."/>
        </authorList>
    </citation>
    <scope>NUCLEOTIDE SEQUENCE [LARGE SCALE GENOMIC DNA]</scope>
    <source>
        <strain evidence="2 3">MCA 2997</strain>
    </source>
</reference>
<evidence type="ECO:0000259" key="1">
    <source>
        <dbReference type="PROSITE" id="PS50404"/>
    </source>
</evidence>
<dbReference type="InterPro" id="IPR004045">
    <property type="entry name" value="Glutathione_S-Trfase_N"/>
</dbReference>
<dbReference type="AlphaFoldDB" id="V2XWU0"/>
<dbReference type="KEGG" id="mrr:Moror_264"/>
<dbReference type="InterPro" id="IPR054416">
    <property type="entry name" value="GST_UstS-like_C"/>
</dbReference>
<gene>
    <name evidence="2" type="ORF">Moror_264</name>
</gene>
<dbReference type="Gene3D" id="1.20.1050.10">
    <property type="match status" value="1"/>
</dbReference>
<sequence length="143" mass="15862">MLNFKGIPYRTVWVEYPDIEATCKKIGALPTGVKLNGSPLYTLPVIHDPHTGATISDSALIAEYLYRAYPAKSTLIPAGTQTLQAAFRDVSVAKLTPLWQLALPKMTLILGPRSEEYYRRTKLPISGMTMEEMYPCGEKKNVG</sequence>